<evidence type="ECO:0000313" key="2">
    <source>
        <dbReference type="EMBL" id="XDP99054.1"/>
    </source>
</evidence>
<dbReference type="Pfam" id="PF25547">
    <property type="entry name" value="WXG100_2"/>
    <property type="match status" value="1"/>
</dbReference>
<dbReference type="AlphaFoldDB" id="A0AB39LZ54"/>
<dbReference type="InterPro" id="IPR036689">
    <property type="entry name" value="ESAT-6-like_sf"/>
</dbReference>
<name>A0AB39LZ54_9ACTN</name>
<sequence>MSDFTDVIEPTTLLRAPSAPEEYAQGPILDTFNSCGDLMSPTYWLTGAYTAVFGFNPLDEAIKWFAGDWESFAKCGDVWGQLGQAVEAVSDNIRSGNRTLDKAWDGRAADAAYTYFHTCAAKLEEIRGEFDKLRTEYDHLAHSAYSTAQAVNGYLGGIIDGLLITAVEMAAGTTLSWTGVGAAVGYGLAALEIANMLRLWGQATQALGNVQGIVNGTVGVVETIGATLYGTISEFTKIGEYDHPSPAI</sequence>
<dbReference type="EMBL" id="CP163431">
    <property type="protein sequence ID" value="XDP99054.1"/>
    <property type="molecule type" value="Genomic_DNA"/>
</dbReference>
<dbReference type="RefSeq" id="WP_369186312.1">
    <property type="nucleotide sequence ID" value="NZ_CP163431.1"/>
</dbReference>
<feature type="domain" description="Outer membrane channel protein CpnT-like N-terminal" evidence="1">
    <location>
        <begin position="70"/>
        <end position="185"/>
    </location>
</feature>
<accession>A0AB39LZ54</accession>
<proteinExistence type="predicted"/>
<reference evidence="2" key="1">
    <citation type="submission" date="2024-07" db="EMBL/GenBank/DDBJ databases">
        <authorList>
            <person name="Yu S.T."/>
        </authorList>
    </citation>
    <scope>NUCLEOTIDE SEQUENCE</scope>
    <source>
        <strain evidence="2">R08</strain>
    </source>
</reference>
<organism evidence="2">
    <name type="scientific">Streptomyces sp. R08</name>
    <dbReference type="NCBI Taxonomy" id="3238624"/>
    <lineage>
        <taxon>Bacteria</taxon>
        <taxon>Bacillati</taxon>
        <taxon>Actinomycetota</taxon>
        <taxon>Actinomycetes</taxon>
        <taxon>Kitasatosporales</taxon>
        <taxon>Streptomycetaceae</taxon>
        <taxon>Streptomyces</taxon>
    </lineage>
</organism>
<gene>
    <name evidence="2" type="ORF">AB5J58_02085</name>
</gene>
<dbReference type="InterPro" id="IPR057746">
    <property type="entry name" value="CpnT-like_N"/>
</dbReference>
<evidence type="ECO:0000259" key="1">
    <source>
        <dbReference type="Pfam" id="PF25547"/>
    </source>
</evidence>
<protein>
    <recommendedName>
        <fullName evidence="1">Outer membrane channel protein CpnT-like N-terminal domain-containing protein</fullName>
    </recommendedName>
</protein>
<dbReference type="SUPFAM" id="SSF140453">
    <property type="entry name" value="EsxAB dimer-like"/>
    <property type="match status" value="1"/>
</dbReference>